<comment type="caution">
    <text evidence="2">The sequence shown here is derived from an EMBL/GenBank/DDBJ whole genome shotgun (WGS) entry which is preliminary data.</text>
</comment>
<sequence>MLGLGSWETALAFWLCIISAAGCVVYGYLNWNNSGTPDTVSIDDILPDDEYADK</sequence>
<gene>
    <name evidence="2" type="ORF">DSM19430T_13220</name>
</gene>
<dbReference type="AlphaFoldDB" id="A0A7J0BSJ7"/>
<protein>
    <submittedName>
        <fullName evidence="2">Uncharacterized protein</fullName>
    </submittedName>
</protein>
<accession>A0A7J0BSJ7</accession>
<dbReference type="InterPro" id="IPR054615">
    <property type="entry name" value="Symport_access"/>
</dbReference>
<dbReference type="NCBIfam" id="NF045580">
    <property type="entry name" value="symport_access"/>
    <property type="match status" value="1"/>
</dbReference>
<dbReference type="EMBL" id="BLVP01000007">
    <property type="protein sequence ID" value="GFM36638.1"/>
    <property type="molecule type" value="Genomic_DNA"/>
</dbReference>
<keyword evidence="1" id="KW-0812">Transmembrane</keyword>
<keyword evidence="1" id="KW-1133">Transmembrane helix</keyword>
<evidence type="ECO:0000256" key="1">
    <source>
        <dbReference type="SAM" id="Phobius"/>
    </source>
</evidence>
<proteinExistence type="predicted"/>
<keyword evidence="3" id="KW-1185">Reference proteome</keyword>
<name>A0A7J0BSJ7_9BACT</name>
<reference evidence="2 3" key="1">
    <citation type="submission" date="2020-05" db="EMBL/GenBank/DDBJ databases">
        <title>Draft genome sequence of Desulfovibrio psychrotolerans JS1T.</title>
        <authorList>
            <person name="Ueno A."/>
            <person name="Tamazawa S."/>
            <person name="Tamamura S."/>
            <person name="Murakami T."/>
            <person name="Kiyama T."/>
            <person name="Inomata H."/>
            <person name="Amano Y."/>
            <person name="Miyakawa K."/>
            <person name="Tamaki H."/>
            <person name="Naganuma T."/>
            <person name="Kaneko K."/>
        </authorList>
    </citation>
    <scope>NUCLEOTIDE SEQUENCE [LARGE SCALE GENOMIC DNA]</scope>
    <source>
        <strain evidence="2 3">JS1</strain>
    </source>
</reference>
<evidence type="ECO:0000313" key="2">
    <source>
        <dbReference type="EMBL" id="GFM36638.1"/>
    </source>
</evidence>
<dbReference type="Proteomes" id="UP000503820">
    <property type="component" value="Unassembled WGS sequence"/>
</dbReference>
<dbReference type="RefSeq" id="WP_174409251.1">
    <property type="nucleotide sequence ID" value="NZ_BLVP01000007.1"/>
</dbReference>
<organism evidence="2 3">
    <name type="scientific">Desulfovibrio psychrotolerans</name>
    <dbReference type="NCBI Taxonomy" id="415242"/>
    <lineage>
        <taxon>Bacteria</taxon>
        <taxon>Pseudomonadati</taxon>
        <taxon>Thermodesulfobacteriota</taxon>
        <taxon>Desulfovibrionia</taxon>
        <taxon>Desulfovibrionales</taxon>
        <taxon>Desulfovibrionaceae</taxon>
        <taxon>Desulfovibrio</taxon>
    </lineage>
</organism>
<keyword evidence="1" id="KW-0472">Membrane</keyword>
<feature type="transmembrane region" description="Helical" evidence="1">
    <location>
        <begin position="12"/>
        <end position="29"/>
    </location>
</feature>
<evidence type="ECO:0000313" key="3">
    <source>
        <dbReference type="Proteomes" id="UP000503820"/>
    </source>
</evidence>